<organism evidence="1 2">
    <name type="scientific">Amycolatopsis iheyensis</name>
    <dbReference type="NCBI Taxonomy" id="2945988"/>
    <lineage>
        <taxon>Bacteria</taxon>
        <taxon>Bacillati</taxon>
        <taxon>Actinomycetota</taxon>
        <taxon>Actinomycetes</taxon>
        <taxon>Pseudonocardiales</taxon>
        <taxon>Pseudonocardiaceae</taxon>
        <taxon>Amycolatopsis</taxon>
    </lineage>
</organism>
<dbReference type="RefSeq" id="WP_257920900.1">
    <property type="nucleotide sequence ID" value="NZ_JAMXQV010000007.1"/>
</dbReference>
<reference evidence="1" key="1">
    <citation type="submission" date="2022-06" db="EMBL/GenBank/DDBJ databases">
        <title>Amycolatopsis iheyaensis sp. nov., a new species of the genus Amycolatopsis isolated from soil in Iheya island, Japan.</title>
        <authorList>
            <person name="Ngamcharungchit C."/>
            <person name="Kanto H."/>
            <person name="Take A."/>
            <person name="Intra B."/>
            <person name="Matsumoto A."/>
            <person name="Panbangred W."/>
            <person name="Inahashi Y."/>
        </authorList>
    </citation>
    <scope>NUCLEOTIDE SEQUENCE</scope>
    <source>
        <strain evidence="1">OK19-0408</strain>
    </source>
</reference>
<dbReference type="AlphaFoldDB" id="A0A9X2NC31"/>
<comment type="caution">
    <text evidence="1">The sequence shown here is derived from an EMBL/GenBank/DDBJ whole genome shotgun (WGS) entry which is preliminary data.</text>
</comment>
<sequence length="169" mass="18621">MIGEFRAMLRDRIGPALRAEGFTGTAPTWRLTAPTGDCAIVNVQSSSMTSATAVRFVVNMAVVPEPWWNRPGRPGSGVRPGEADGLWRDRLHPTPGVPQHGPEPWWLVRREADLEQCGDDVLRQLASRGVPRLRELLDRERLVATIRTGDFGFTKSPDPAYALAILGAR</sequence>
<dbReference type="Pfam" id="PF14137">
    <property type="entry name" value="DUF4304"/>
    <property type="match status" value="1"/>
</dbReference>
<accession>A0A9X2NC31</accession>
<dbReference type="EMBL" id="JAMXQV010000007">
    <property type="protein sequence ID" value="MCR6484277.1"/>
    <property type="molecule type" value="Genomic_DNA"/>
</dbReference>
<dbReference type="Proteomes" id="UP001144096">
    <property type="component" value="Unassembled WGS sequence"/>
</dbReference>
<gene>
    <name evidence="1" type="ORF">M8542_15755</name>
</gene>
<dbReference type="InterPro" id="IPR025412">
    <property type="entry name" value="DUF4304"/>
</dbReference>
<proteinExistence type="predicted"/>
<protein>
    <submittedName>
        <fullName evidence="1">DUF4304 domain-containing protein</fullName>
    </submittedName>
</protein>
<name>A0A9X2NC31_9PSEU</name>
<keyword evidence="2" id="KW-1185">Reference proteome</keyword>
<evidence type="ECO:0000313" key="1">
    <source>
        <dbReference type="EMBL" id="MCR6484277.1"/>
    </source>
</evidence>
<evidence type="ECO:0000313" key="2">
    <source>
        <dbReference type="Proteomes" id="UP001144096"/>
    </source>
</evidence>